<proteinExistence type="predicted"/>
<dbReference type="OrthoDB" id="10538430at2759"/>
<comment type="caution">
    <text evidence="2">The sequence shown here is derived from an EMBL/GenBank/DDBJ whole genome shotgun (WGS) entry which is preliminary data.</text>
</comment>
<keyword evidence="3" id="KW-1185">Reference proteome</keyword>
<dbReference type="EMBL" id="SWJQ01000011">
    <property type="protein sequence ID" value="TRZ26547.1"/>
    <property type="molecule type" value="Genomic_DNA"/>
</dbReference>
<feature type="region of interest" description="Disordered" evidence="1">
    <location>
        <begin position="143"/>
        <end position="167"/>
    </location>
</feature>
<dbReference type="Proteomes" id="UP000796761">
    <property type="component" value="Unassembled WGS sequence"/>
</dbReference>
<organism evidence="2 3">
    <name type="scientific">Zosterops borbonicus</name>
    <dbReference type="NCBI Taxonomy" id="364589"/>
    <lineage>
        <taxon>Eukaryota</taxon>
        <taxon>Metazoa</taxon>
        <taxon>Chordata</taxon>
        <taxon>Craniata</taxon>
        <taxon>Vertebrata</taxon>
        <taxon>Euteleostomi</taxon>
        <taxon>Archelosauria</taxon>
        <taxon>Archosauria</taxon>
        <taxon>Dinosauria</taxon>
        <taxon>Saurischia</taxon>
        <taxon>Theropoda</taxon>
        <taxon>Coelurosauria</taxon>
        <taxon>Aves</taxon>
        <taxon>Neognathae</taxon>
        <taxon>Neoaves</taxon>
        <taxon>Telluraves</taxon>
        <taxon>Australaves</taxon>
        <taxon>Passeriformes</taxon>
        <taxon>Sylvioidea</taxon>
        <taxon>Zosteropidae</taxon>
        <taxon>Zosterops</taxon>
    </lineage>
</organism>
<sequence>MYQQSWLTEEVTTDWKSVNVLPSLKGGPEGGPWEPQVCQPGLGAVKVKSQITPSTILWHMQDNQGIRSSWHGFGKGRSCWTNLIFCDQVTCSADVVDAPSLEVFKTNLDEALSNLGQWKMSLPMAGGLELYYFKPLNGEMKTDDLDEQEKGSLTPPAPQWGSSNEPEALDPAAEWLREAPAAGLVAQACLAGVGAEILALQSLYREGKLRHENNCLTEQDGDENGGGLCLVFCKVTAKQQINTMQGKITSPVKSKRTALKSLGPVAAQVKGDPTCMQLWSPEHKKDSDLLEQAQKRNMQMVRGMEELSCEERLRELG</sequence>
<accession>A0A8K1GXC1</accession>
<evidence type="ECO:0000313" key="3">
    <source>
        <dbReference type="Proteomes" id="UP000796761"/>
    </source>
</evidence>
<protein>
    <submittedName>
        <fullName evidence="2">Uncharacterized protein</fullName>
    </submittedName>
</protein>
<dbReference type="AlphaFoldDB" id="A0A8K1GXC1"/>
<evidence type="ECO:0000313" key="2">
    <source>
        <dbReference type="EMBL" id="TRZ26547.1"/>
    </source>
</evidence>
<evidence type="ECO:0000256" key="1">
    <source>
        <dbReference type="SAM" id="MobiDB-lite"/>
    </source>
</evidence>
<name>A0A8K1GXC1_9PASS</name>
<reference evidence="2" key="1">
    <citation type="submission" date="2019-04" db="EMBL/GenBank/DDBJ databases">
        <title>Genome assembly of Zosterops borbonicus 15179.</title>
        <authorList>
            <person name="Leroy T."/>
            <person name="Anselmetti Y."/>
            <person name="Tilak M.-K."/>
            <person name="Nabholz B."/>
        </authorList>
    </citation>
    <scope>NUCLEOTIDE SEQUENCE</scope>
    <source>
        <strain evidence="2">HGM_15179</strain>
        <tissue evidence="2">Muscle</tissue>
    </source>
</reference>
<gene>
    <name evidence="2" type="ORF">HGM15179_000572</name>
</gene>